<dbReference type="InterPro" id="IPR027272">
    <property type="entry name" value="Piezo"/>
</dbReference>
<dbReference type="Pfam" id="PF12166">
    <property type="entry name" value="Piezo_cap"/>
    <property type="match status" value="1"/>
</dbReference>
<organism evidence="3 4">
    <name type="scientific">Durusdinium trenchii</name>
    <dbReference type="NCBI Taxonomy" id="1381693"/>
    <lineage>
        <taxon>Eukaryota</taxon>
        <taxon>Sar</taxon>
        <taxon>Alveolata</taxon>
        <taxon>Dinophyceae</taxon>
        <taxon>Suessiales</taxon>
        <taxon>Symbiodiniaceae</taxon>
        <taxon>Durusdinium</taxon>
    </lineage>
</organism>
<evidence type="ECO:0000313" key="3">
    <source>
        <dbReference type="EMBL" id="CAK9111828.1"/>
    </source>
</evidence>
<evidence type="ECO:0000256" key="1">
    <source>
        <dbReference type="SAM" id="MobiDB-lite"/>
    </source>
</evidence>
<dbReference type="EMBL" id="CAXAMN010027606">
    <property type="protein sequence ID" value="CAK9111828.1"/>
    <property type="molecule type" value="Genomic_DNA"/>
</dbReference>
<sequence>MLAVGQIVNESLDMDSADEAGVLIPHALQPTLRVNAKLEVQFLGEESGVYLSFKASRVREATGSQMSPAPFRGLWTLEKTTCKGADSSQSASSRCPITQLVASEKSAPVPVGGASSSWSVMGIYLGVVYTIGRLLRGVFQDSSKRVIYEEIPDTSLLEDLCNGIYIARIQRFLRTEYKLFYQLMNILRSPELLLNVTGNFCDKNFDNEMDLSAEAEEEVERPEGGAKEQWRTIVEEGEHESEETYVVPETFELLEDDLRQMEDLEVLEEHHVHHVQSSEMSSRGRFVGVTDSRACEIGGAQMSPLSELRRRQGRRPMSRDGDRVGL</sequence>
<reference evidence="3 4" key="1">
    <citation type="submission" date="2024-02" db="EMBL/GenBank/DDBJ databases">
        <authorList>
            <person name="Chen Y."/>
            <person name="Shah S."/>
            <person name="Dougan E. K."/>
            <person name="Thang M."/>
            <person name="Chan C."/>
        </authorList>
    </citation>
    <scope>NUCLEOTIDE SEQUENCE [LARGE SCALE GENOMIC DNA]</scope>
</reference>
<evidence type="ECO:0000259" key="2">
    <source>
        <dbReference type="Pfam" id="PF12166"/>
    </source>
</evidence>
<feature type="compositionally biased region" description="Basic and acidic residues" evidence="1">
    <location>
        <begin position="317"/>
        <end position="326"/>
    </location>
</feature>
<name>A0ABP0SHP7_9DINO</name>
<gene>
    <name evidence="3" type="ORF">CCMP2556_LOCUS51870</name>
</gene>
<evidence type="ECO:0000313" key="4">
    <source>
        <dbReference type="Proteomes" id="UP001642484"/>
    </source>
</evidence>
<keyword evidence="4" id="KW-1185">Reference proteome</keyword>
<dbReference type="Proteomes" id="UP001642484">
    <property type="component" value="Unassembled WGS sequence"/>
</dbReference>
<dbReference type="PANTHER" id="PTHR13167">
    <property type="entry name" value="PIEZO-TYPE MECHANOSENSITIVE ION CHANNEL COMPONENT"/>
    <property type="match status" value="1"/>
</dbReference>
<comment type="caution">
    <text evidence="3">The sequence shown here is derived from an EMBL/GenBank/DDBJ whole genome shotgun (WGS) entry which is preliminary data.</text>
</comment>
<dbReference type="PANTHER" id="PTHR13167:SF25">
    <property type="entry name" value="PIEZO-TYPE MECHANOSENSITIVE ION CHANNEL COMPONENT"/>
    <property type="match status" value="1"/>
</dbReference>
<protein>
    <recommendedName>
        <fullName evidence="2">Piezo non-specific cation channel cap domain-containing protein</fullName>
    </recommendedName>
</protein>
<accession>A0ABP0SHP7</accession>
<dbReference type="InterPro" id="IPR031334">
    <property type="entry name" value="Piezo_cap_dom"/>
</dbReference>
<feature type="domain" description="Piezo non-specific cation channel cap" evidence="2">
    <location>
        <begin position="15"/>
        <end position="198"/>
    </location>
</feature>
<proteinExistence type="predicted"/>
<feature type="region of interest" description="Disordered" evidence="1">
    <location>
        <begin position="300"/>
        <end position="326"/>
    </location>
</feature>